<comment type="caution">
    <text evidence="2">The sequence shown here is derived from an EMBL/GenBank/DDBJ whole genome shotgun (WGS) entry which is preliminary data.</text>
</comment>
<protein>
    <submittedName>
        <fullName evidence="2">Uncharacterized protein</fullName>
    </submittedName>
</protein>
<dbReference type="AlphaFoldDB" id="A0ABD1BNJ8"/>
<keyword evidence="3" id="KW-1185">Reference proteome</keyword>
<sequence>MPPGAKKRKALKKKKQQEAIGTSINNNKGFNGDNLHGNDEHGSQDERGSDSTLSSPGSQGNEEFGTKDSSVALSSDVVKDSAKEISEDAGVTQGLRLKSGNGTAVERRTDEQKNTVEKSSENSTHTSKNVASHDACGGNSITEIAPVVDSVNHVVSVSKVVISEKSKHVESSTHSNLVEEKSDENEAYPSTGLGKSNGKVVTLPRSAAETSKIVESVRKSEIPASSEEKRLFLHDPQAVRTSWLSCCGLFDAMTGSDR</sequence>
<feature type="compositionally biased region" description="Basic and acidic residues" evidence="1">
    <location>
        <begin position="36"/>
        <end position="49"/>
    </location>
</feature>
<dbReference type="PANTHER" id="PTHR37187">
    <property type="entry name" value="EXPRESSED PROTEIN"/>
    <property type="match status" value="1"/>
</dbReference>
<feature type="compositionally biased region" description="Basic and acidic residues" evidence="1">
    <location>
        <begin position="77"/>
        <end position="86"/>
    </location>
</feature>
<feature type="compositionally biased region" description="Basic and acidic residues" evidence="1">
    <location>
        <begin position="105"/>
        <end position="120"/>
    </location>
</feature>
<feature type="region of interest" description="Disordered" evidence="1">
    <location>
        <begin position="1"/>
        <end position="136"/>
    </location>
</feature>
<feature type="compositionally biased region" description="Basic residues" evidence="1">
    <location>
        <begin position="1"/>
        <end position="15"/>
    </location>
</feature>
<dbReference type="PANTHER" id="PTHR37187:SF19">
    <property type="entry name" value="(RAPE) HYPOTHETICAL PROTEIN"/>
    <property type="match status" value="1"/>
</dbReference>
<dbReference type="EMBL" id="JBANAX010000199">
    <property type="protein sequence ID" value="KAL1218786.1"/>
    <property type="molecule type" value="Genomic_DNA"/>
</dbReference>
<proteinExistence type="predicted"/>
<organism evidence="2 3">
    <name type="scientific">Cardamine amara subsp. amara</name>
    <dbReference type="NCBI Taxonomy" id="228776"/>
    <lineage>
        <taxon>Eukaryota</taxon>
        <taxon>Viridiplantae</taxon>
        <taxon>Streptophyta</taxon>
        <taxon>Embryophyta</taxon>
        <taxon>Tracheophyta</taxon>
        <taxon>Spermatophyta</taxon>
        <taxon>Magnoliopsida</taxon>
        <taxon>eudicotyledons</taxon>
        <taxon>Gunneridae</taxon>
        <taxon>Pentapetalae</taxon>
        <taxon>rosids</taxon>
        <taxon>malvids</taxon>
        <taxon>Brassicales</taxon>
        <taxon>Brassicaceae</taxon>
        <taxon>Cardamineae</taxon>
        <taxon>Cardamine</taxon>
    </lineage>
</organism>
<evidence type="ECO:0000313" key="2">
    <source>
        <dbReference type="EMBL" id="KAL1218786.1"/>
    </source>
</evidence>
<accession>A0ABD1BNJ8</accession>
<feature type="compositionally biased region" description="Polar residues" evidence="1">
    <location>
        <begin position="121"/>
        <end position="130"/>
    </location>
</feature>
<name>A0ABD1BNJ8_CARAN</name>
<dbReference type="Proteomes" id="UP001558713">
    <property type="component" value="Unassembled WGS sequence"/>
</dbReference>
<feature type="compositionally biased region" description="Polar residues" evidence="1">
    <location>
        <begin position="19"/>
        <end position="29"/>
    </location>
</feature>
<gene>
    <name evidence="2" type="ORF">V5N11_024928</name>
</gene>
<feature type="region of interest" description="Disordered" evidence="1">
    <location>
        <begin position="171"/>
        <end position="198"/>
    </location>
</feature>
<reference evidence="2 3" key="1">
    <citation type="submission" date="2024-04" db="EMBL/GenBank/DDBJ databases">
        <title>Genome assembly C_amara_ONT_v2.</title>
        <authorList>
            <person name="Yant L."/>
            <person name="Moore C."/>
            <person name="Slenker M."/>
        </authorList>
    </citation>
    <scope>NUCLEOTIDE SEQUENCE [LARGE SCALE GENOMIC DNA]</scope>
    <source>
        <tissue evidence="2">Leaf</tissue>
    </source>
</reference>
<feature type="compositionally biased region" description="Polar residues" evidence="1">
    <location>
        <begin position="50"/>
        <end position="73"/>
    </location>
</feature>
<evidence type="ECO:0000313" key="3">
    <source>
        <dbReference type="Proteomes" id="UP001558713"/>
    </source>
</evidence>
<evidence type="ECO:0000256" key="1">
    <source>
        <dbReference type="SAM" id="MobiDB-lite"/>
    </source>
</evidence>